<evidence type="ECO:0000259" key="2">
    <source>
        <dbReference type="SMART" id="SM00460"/>
    </source>
</evidence>
<evidence type="ECO:0000313" key="4">
    <source>
        <dbReference type="Proteomes" id="UP000032250"/>
    </source>
</evidence>
<dbReference type="RefSeq" id="WP_003488844.1">
    <property type="nucleotide sequence ID" value="NZ_JXSU01000007.1"/>
</dbReference>
<dbReference type="HOGENOM" id="CLU_058386_0_0_9"/>
<dbReference type="PANTHER" id="PTHR46333">
    <property type="entry name" value="CYTOKINESIS PROTEIN 3"/>
    <property type="match status" value="1"/>
</dbReference>
<feature type="transmembrane region" description="Helical" evidence="1">
    <location>
        <begin position="9"/>
        <end position="30"/>
    </location>
</feature>
<dbReference type="EMBL" id="JXSU01000007">
    <property type="protein sequence ID" value="KIS22747.1"/>
    <property type="molecule type" value="Genomic_DNA"/>
</dbReference>
<sequence length="383" mass="43869">MQSKKIFKIIFKVFLVVFILLIAGVVFINYRLSSYAKLPEGVVRVTNKEEYYKAIEKAMCNYDEKLTVAITDMEDDSYYNIDTVEKVLRNNPQLNDICIDAEGNEKVLTIPIEMNIDFKYSEDVKVLKNREKAVQAKVKEIISKVIKPGMKDYEKELALHDYLVNNAKYDVRIDKGSMPKESNTAYGVLINKLGACVGYSDAMKRLLDAANIESKIIVGSVITEENWSGHAWNLVKIGGQYHHLDVTWDDPINEDGSNTPRHTYFNISDAQIKKTHQWDEKSYPKCNSTKFNFKNLGLSEKDGNGNTILTIHNYDEFYSTIQQAVVKGKKDVSINILNFNKDVYDLENVVNKVYRSIGKEGPYSWVEEEDDINNSKIITLTFE</sequence>
<dbReference type="AlphaFoldDB" id="A0A0D1BSH3"/>
<dbReference type="InterPro" id="IPR052557">
    <property type="entry name" value="CAP/Cytokinesis_protein"/>
</dbReference>
<keyword evidence="1" id="KW-0472">Membrane</keyword>
<reference evidence="3 4" key="1">
    <citation type="submission" date="2014-06" db="EMBL/GenBank/DDBJ databases">
        <title>Genome characterization of distinct group I Clostridium botulinum lineages.</title>
        <authorList>
            <person name="Giordani F."/>
            <person name="Anselmo A."/>
            <person name="Fillo S."/>
            <person name="Palozzi A.M."/>
            <person name="Fortunato A."/>
            <person name="Gentile B."/>
            <person name="Ciammaruconi A."/>
            <person name="Anniballi F."/>
            <person name="De Medici D."/>
            <person name="Lista F."/>
        </authorList>
    </citation>
    <scope>NUCLEOTIDE SEQUENCE [LARGE SCALE GENOMIC DNA]</scope>
    <source>
        <strain evidence="3 4">B2 450</strain>
    </source>
</reference>
<dbReference type="PATRIC" id="fig|1379739.3.peg.1083"/>
<dbReference type="Proteomes" id="UP000032250">
    <property type="component" value="Unassembled WGS sequence"/>
</dbReference>
<dbReference type="InterPro" id="IPR038765">
    <property type="entry name" value="Papain-like_cys_pep_sf"/>
</dbReference>
<name>A0A0D1BSH3_CLOBO</name>
<keyword evidence="1" id="KW-1133">Transmembrane helix</keyword>
<dbReference type="SMART" id="SM00460">
    <property type="entry name" value="TGc"/>
    <property type="match status" value="1"/>
</dbReference>
<dbReference type="InterPro" id="IPR002931">
    <property type="entry name" value="Transglutaminase-like"/>
</dbReference>
<dbReference type="SUPFAM" id="SSF54001">
    <property type="entry name" value="Cysteine proteinases"/>
    <property type="match status" value="1"/>
</dbReference>
<proteinExistence type="predicted"/>
<feature type="domain" description="Transglutaminase-like" evidence="2">
    <location>
        <begin position="188"/>
        <end position="248"/>
    </location>
</feature>
<dbReference type="OrthoDB" id="9788327at2"/>
<gene>
    <name evidence="3" type="ORF">N495_03830</name>
</gene>
<comment type="caution">
    <text evidence="3">The sequence shown here is derived from an EMBL/GenBank/DDBJ whole genome shotgun (WGS) entry which is preliminary data.</text>
</comment>
<dbReference type="PANTHER" id="PTHR46333:SF2">
    <property type="entry name" value="CYTOKINESIS PROTEIN 3"/>
    <property type="match status" value="1"/>
</dbReference>
<dbReference type="Pfam" id="PF01841">
    <property type="entry name" value="Transglut_core"/>
    <property type="match status" value="1"/>
</dbReference>
<evidence type="ECO:0000313" key="3">
    <source>
        <dbReference type="EMBL" id="KIS22747.1"/>
    </source>
</evidence>
<evidence type="ECO:0000256" key="1">
    <source>
        <dbReference type="SAM" id="Phobius"/>
    </source>
</evidence>
<keyword evidence="1" id="KW-0812">Transmembrane</keyword>
<dbReference type="GO" id="GO:0005737">
    <property type="term" value="C:cytoplasm"/>
    <property type="evidence" value="ECO:0007669"/>
    <property type="project" value="TreeGrafter"/>
</dbReference>
<organism evidence="3 4">
    <name type="scientific">Clostridium botulinum B2 450</name>
    <dbReference type="NCBI Taxonomy" id="1379739"/>
    <lineage>
        <taxon>Bacteria</taxon>
        <taxon>Bacillati</taxon>
        <taxon>Bacillota</taxon>
        <taxon>Clostridia</taxon>
        <taxon>Eubacteriales</taxon>
        <taxon>Clostridiaceae</taxon>
        <taxon>Clostridium</taxon>
    </lineage>
</organism>
<protein>
    <recommendedName>
        <fullName evidence="2">Transglutaminase-like domain-containing protein</fullName>
    </recommendedName>
</protein>
<accession>A0A0D1BSH3</accession>
<dbReference type="Gene3D" id="3.10.620.30">
    <property type="match status" value="1"/>
</dbReference>